<reference evidence="1 2" key="1">
    <citation type="journal article" date="2019" name="PLoS Negl. Trop. Dis.">
        <title>Revisiting the worldwide diversity of Leptospira species in the environment.</title>
        <authorList>
            <person name="Vincent A.T."/>
            <person name="Schiettekatte O."/>
            <person name="Bourhy P."/>
            <person name="Veyrier F.J."/>
            <person name="Picardeau M."/>
        </authorList>
    </citation>
    <scope>NUCLEOTIDE SEQUENCE [LARGE SCALE GENOMIC DNA]</scope>
    <source>
        <strain evidence="1 2">201702445</strain>
    </source>
</reference>
<gene>
    <name evidence="1" type="ORF">EHQ83_07700</name>
</gene>
<sequence>MFQKFRIDANYIFLIIFLFLSQNIFSDTIRLRKNKTPLVGKIIQYKENGVELLTAEGKQEVPSKEIEKIELGFNGIRTQLKTVTDSQTSEVVLLEVIAREKFVFYDVAKSELKVVLFAEILSAEFQFPFQLEKFRSILNGYEVEVSLQSGEKKDGILFKIGSNTTTLSIDSQKILIPNSSIQKIAYNRILQKRTDSSSEAIDHSVRLYEYLIPGSYQIRTGRNASGATLFIGTLFSAAAAEYEYLRGKSELKKQKEFNEEAILFGKEYGLLLVDFEYGAYYEHKNNNRSFLILTSFFYVLNLFDLWTWRPNSTTGESISFRILPSFRFPWNERSRSEAEAQIRLEFSF</sequence>
<proteinExistence type="predicted"/>
<protein>
    <submittedName>
        <fullName evidence="1">Uncharacterized protein</fullName>
    </submittedName>
</protein>
<dbReference type="NCBIfam" id="NF047503">
    <property type="entry name" value="LB_137_fam"/>
    <property type="match status" value="1"/>
</dbReference>
<dbReference type="EMBL" id="RQGM01000028">
    <property type="protein sequence ID" value="TGL85719.1"/>
    <property type="molecule type" value="Genomic_DNA"/>
</dbReference>
<comment type="caution">
    <text evidence="1">The sequence shown here is derived from an EMBL/GenBank/DDBJ whole genome shotgun (WGS) entry which is preliminary data.</text>
</comment>
<accession>A0A6N4R0J5</accession>
<organism evidence="1 2">
    <name type="scientific">Leptospira yasudae</name>
    <dbReference type="NCBI Taxonomy" id="2202201"/>
    <lineage>
        <taxon>Bacteria</taxon>
        <taxon>Pseudomonadati</taxon>
        <taxon>Spirochaetota</taxon>
        <taxon>Spirochaetia</taxon>
        <taxon>Leptospirales</taxon>
        <taxon>Leptospiraceae</taxon>
        <taxon>Leptospira</taxon>
    </lineage>
</organism>
<dbReference type="RefSeq" id="WP_135569218.1">
    <property type="nucleotide sequence ID" value="NZ_RQGK01000008.1"/>
</dbReference>
<evidence type="ECO:0000313" key="1">
    <source>
        <dbReference type="EMBL" id="TGL85719.1"/>
    </source>
</evidence>
<dbReference type="Proteomes" id="UP000297613">
    <property type="component" value="Unassembled WGS sequence"/>
</dbReference>
<evidence type="ECO:0000313" key="2">
    <source>
        <dbReference type="Proteomes" id="UP000297613"/>
    </source>
</evidence>
<name>A0A6N4R0J5_9LEPT</name>
<dbReference type="AlphaFoldDB" id="A0A6N4R0J5"/>